<dbReference type="OrthoDB" id="1621678at2759"/>
<dbReference type="Pfam" id="PF03328">
    <property type="entry name" value="HpcH_HpaI"/>
    <property type="match status" value="1"/>
</dbReference>
<evidence type="ECO:0000256" key="1">
    <source>
        <dbReference type="ARBA" id="ARBA00005568"/>
    </source>
</evidence>
<dbReference type="Proteomes" id="UP000188318">
    <property type="component" value="Unassembled WGS sequence"/>
</dbReference>
<evidence type="ECO:0000256" key="3">
    <source>
        <dbReference type="ARBA" id="ARBA00023239"/>
    </source>
</evidence>
<keyword evidence="3" id="KW-0456">Lyase</keyword>
<dbReference type="GO" id="GO:0005737">
    <property type="term" value="C:cytoplasm"/>
    <property type="evidence" value="ECO:0007669"/>
    <property type="project" value="TreeGrafter"/>
</dbReference>
<keyword evidence="6" id="KW-1185">Reference proteome</keyword>
<accession>A0A1R3RUC6</accession>
<dbReference type="PANTHER" id="PTHR30502">
    <property type="entry name" value="2-KETO-3-DEOXY-L-RHAMNONATE ALDOLASE"/>
    <property type="match status" value="1"/>
</dbReference>
<keyword evidence="2" id="KW-0479">Metal-binding</keyword>
<dbReference type="EMBL" id="KV907496">
    <property type="protein sequence ID" value="OOF98067.1"/>
    <property type="molecule type" value="Genomic_DNA"/>
</dbReference>
<organism evidence="5 6">
    <name type="scientific">Aspergillus carbonarius (strain ITEM 5010)</name>
    <dbReference type="NCBI Taxonomy" id="602072"/>
    <lineage>
        <taxon>Eukaryota</taxon>
        <taxon>Fungi</taxon>
        <taxon>Dikarya</taxon>
        <taxon>Ascomycota</taxon>
        <taxon>Pezizomycotina</taxon>
        <taxon>Eurotiomycetes</taxon>
        <taxon>Eurotiomycetidae</taxon>
        <taxon>Eurotiales</taxon>
        <taxon>Aspergillaceae</taxon>
        <taxon>Aspergillus</taxon>
        <taxon>Aspergillus subgen. Circumdati</taxon>
    </lineage>
</organism>
<gene>
    <name evidence="5" type="ORF">ASPCADRAFT_128244</name>
</gene>
<dbReference type="Gene3D" id="3.20.20.60">
    <property type="entry name" value="Phosphoenolpyruvate-binding domains"/>
    <property type="match status" value="1"/>
</dbReference>
<dbReference type="STRING" id="602072.A0A1R3RUC6"/>
<name>A0A1R3RUC6_ASPC5</name>
<dbReference type="GO" id="GO:0016832">
    <property type="term" value="F:aldehyde-lyase activity"/>
    <property type="evidence" value="ECO:0007669"/>
    <property type="project" value="TreeGrafter"/>
</dbReference>
<feature type="domain" description="HpcH/HpaI aldolase/citrate lyase" evidence="4">
    <location>
        <begin position="32"/>
        <end position="256"/>
    </location>
</feature>
<evidence type="ECO:0000313" key="6">
    <source>
        <dbReference type="Proteomes" id="UP000188318"/>
    </source>
</evidence>
<dbReference type="VEuPathDB" id="FungiDB:ASPCADRAFT_128244"/>
<sequence>MTQAQAQARTQTPIRKALERARSHGPPCISHWLELPGYSLARLVASLGADCVLVDCEHGNISDTEMYHSVGAIAAAGASPIVRVVGPNAVWMVKRALDCGAHGVMVPCCEGADQIAAIVQAAKYPSAQFPGGTRGVGSMWAPTVLGLDDKTYLETANESCVIIAQIESRRGVEKCAEIAAVDGVDMLFVGPNDLASSLGYYAYDHASVPEVQEATARVLATAREKGKYAGHFAMDANAAAKRVKQGFDFVNLGEDVVGLSAWMGAQMDELKELLK</sequence>
<dbReference type="GO" id="GO:0046872">
    <property type="term" value="F:metal ion binding"/>
    <property type="evidence" value="ECO:0007669"/>
    <property type="project" value="UniProtKB-KW"/>
</dbReference>
<reference evidence="6" key="1">
    <citation type="journal article" date="2017" name="Genome Biol.">
        <title>Comparative genomics reveals high biological diversity and specific adaptations in the industrially and medically important fungal genus Aspergillus.</title>
        <authorList>
            <person name="de Vries R.P."/>
            <person name="Riley R."/>
            <person name="Wiebenga A."/>
            <person name="Aguilar-Osorio G."/>
            <person name="Amillis S."/>
            <person name="Uchima C.A."/>
            <person name="Anderluh G."/>
            <person name="Asadollahi M."/>
            <person name="Askin M."/>
            <person name="Barry K."/>
            <person name="Battaglia E."/>
            <person name="Bayram O."/>
            <person name="Benocci T."/>
            <person name="Braus-Stromeyer S.A."/>
            <person name="Caldana C."/>
            <person name="Canovas D."/>
            <person name="Cerqueira G.C."/>
            <person name="Chen F."/>
            <person name="Chen W."/>
            <person name="Choi C."/>
            <person name="Clum A."/>
            <person name="Dos Santos R.A."/>
            <person name="Damasio A.R."/>
            <person name="Diallinas G."/>
            <person name="Emri T."/>
            <person name="Fekete E."/>
            <person name="Flipphi M."/>
            <person name="Freyberg S."/>
            <person name="Gallo A."/>
            <person name="Gournas C."/>
            <person name="Habgood R."/>
            <person name="Hainaut M."/>
            <person name="Harispe M.L."/>
            <person name="Henrissat B."/>
            <person name="Hilden K.S."/>
            <person name="Hope R."/>
            <person name="Hossain A."/>
            <person name="Karabika E."/>
            <person name="Karaffa L."/>
            <person name="Karanyi Z."/>
            <person name="Krasevec N."/>
            <person name="Kuo A."/>
            <person name="Kusch H."/>
            <person name="LaButti K."/>
            <person name="Lagendijk E.L."/>
            <person name="Lapidus A."/>
            <person name="Levasseur A."/>
            <person name="Lindquist E."/>
            <person name="Lipzen A."/>
            <person name="Logrieco A.F."/>
            <person name="MacCabe A."/>
            <person name="Maekelae M.R."/>
            <person name="Malavazi I."/>
            <person name="Melin P."/>
            <person name="Meyer V."/>
            <person name="Mielnichuk N."/>
            <person name="Miskei M."/>
            <person name="Molnar A.P."/>
            <person name="Mule G."/>
            <person name="Ngan C.Y."/>
            <person name="Orejas M."/>
            <person name="Orosz E."/>
            <person name="Ouedraogo J.P."/>
            <person name="Overkamp K.M."/>
            <person name="Park H.-S."/>
            <person name="Perrone G."/>
            <person name="Piumi F."/>
            <person name="Punt P.J."/>
            <person name="Ram A.F."/>
            <person name="Ramon A."/>
            <person name="Rauscher S."/>
            <person name="Record E."/>
            <person name="Riano-Pachon D.M."/>
            <person name="Robert V."/>
            <person name="Roehrig J."/>
            <person name="Ruller R."/>
            <person name="Salamov A."/>
            <person name="Salih N.S."/>
            <person name="Samson R.A."/>
            <person name="Sandor E."/>
            <person name="Sanguinetti M."/>
            <person name="Schuetze T."/>
            <person name="Sepcic K."/>
            <person name="Shelest E."/>
            <person name="Sherlock G."/>
            <person name="Sophianopoulou V."/>
            <person name="Squina F.M."/>
            <person name="Sun H."/>
            <person name="Susca A."/>
            <person name="Todd R.B."/>
            <person name="Tsang A."/>
            <person name="Unkles S.E."/>
            <person name="van de Wiele N."/>
            <person name="van Rossen-Uffink D."/>
            <person name="Oliveira J.V."/>
            <person name="Vesth T.C."/>
            <person name="Visser J."/>
            <person name="Yu J.-H."/>
            <person name="Zhou M."/>
            <person name="Andersen M.R."/>
            <person name="Archer D.B."/>
            <person name="Baker S.E."/>
            <person name="Benoit I."/>
            <person name="Brakhage A.A."/>
            <person name="Braus G.H."/>
            <person name="Fischer R."/>
            <person name="Frisvad J.C."/>
            <person name="Goldman G.H."/>
            <person name="Houbraken J."/>
            <person name="Oakley B."/>
            <person name="Pocsi I."/>
            <person name="Scazzocchio C."/>
            <person name="Seiboth B."/>
            <person name="vanKuyk P.A."/>
            <person name="Wortman J."/>
            <person name="Dyer P.S."/>
            <person name="Grigoriev I.V."/>
        </authorList>
    </citation>
    <scope>NUCLEOTIDE SEQUENCE [LARGE SCALE GENOMIC DNA]</scope>
    <source>
        <strain evidence="6">ITEM 5010</strain>
    </source>
</reference>
<evidence type="ECO:0000313" key="5">
    <source>
        <dbReference type="EMBL" id="OOF98067.1"/>
    </source>
</evidence>
<comment type="similarity">
    <text evidence="1">Belongs to the HpcH/HpaI aldolase family.</text>
</comment>
<dbReference type="InterPro" id="IPR050251">
    <property type="entry name" value="HpcH-HpaI_aldolase"/>
</dbReference>
<evidence type="ECO:0000259" key="4">
    <source>
        <dbReference type="Pfam" id="PF03328"/>
    </source>
</evidence>
<dbReference type="SUPFAM" id="SSF51621">
    <property type="entry name" value="Phosphoenolpyruvate/pyruvate domain"/>
    <property type="match status" value="1"/>
</dbReference>
<dbReference type="InterPro" id="IPR040442">
    <property type="entry name" value="Pyrv_kinase-like_dom_sf"/>
</dbReference>
<protein>
    <recommendedName>
        <fullName evidence="4">HpcH/HpaI aldolase/citrate lyase domain-containing protein</fullName>
    </recommendedName>
</protein>
<evidence type="ECO:0000256" key="2">
    <source>
        <dbReference type="ARBA" id="ARBA00022723"/>
    </source>
</evidence>
<dbReference type="OMA" id="SRCEDET"/>
<dbReference type="PANTHER" id="PTHR30502:SF0">
    <property type="entry name" value="PHOSPHOENOLPYRUVATE CARBOXYLASE FAMILY PROTEIN"/>
    <property type="match status" value="1"/>
</dbReference>
<proteinExistence type="inferred from homology"/>
<dbReference type="InterPro" id="IPR015813">
    <property type="entry name" value="Pyrv/PenolPyrv_kinase-like_dom"/>
</dbReference>
<dbReference type="AlphaFoldDB" id="A0A1R3RUC6"/>
<dbReference type="InterPro" id="IPR005000">
    <property type="entry name" value="Aldolase/citrate-lyase_domain"/>
</dbReference>